<comment type="caution">
    <text evidence="3">The sequence shown here is derived from an EMBL/GenBank/DDBJ whole genome shotgun (WGS) entry which is preliminary data.</text>
</comment>
<dbReference type="SUPFAM" id="SSF56801">
    <property type="entry name" value="Acetyl-CoA synthetase-like"/>
    <property type="match status" value="1"/>
</dbReference>
<reference evidence="3 5" key="1">
    <citation type="submission" date="2018-11" db="EMBL/GenBank/DDBJ databases">
        <title>Genetic determinants and prediction of antibiotic resistance phenotypes in Helicobacter pylori.</title>
        <authorList>
            <person name="Wagner K."/>
        </authorList>
    </citation>
    <scope>NUCLEOTIDE SEQUENCE [LARGE SCALE GENOMIC DNA]</scope>
    <source>
        <strain evidence="3 5">ZH70</strain>
    </source>
</reference>
<dbReference type="PANTHER" id="PTHR24095">
    <property type="entry name" value="ACETYL-COENZYME A SYNTHETASE"/>
    <property type="match status" value="1"/>
</dbReference>
<dbReference type="EMBL" id="RJGP01001664">
    <property type="protein sequence ID" value="RVZ09557.1"/>
    <property type="molecule type" value="Genomic_DNA"/>
</dbReference>
<gene>
    <name evidence="4" type="ORF">EC518_15305</name>
    <name evidence="3" type="ORF">EC518_15310</name>
</gene>
<proteinExistence type="predicted"/>
<dbReference type="EMBL" id="RJGP01001665">
    <property type="protein sequence ID" value="RVZ09462.1"/>
    <property type="molecule type" value="Genomic_DNA"/>
</dbReference>
<sequence>GYLLWAQMTMEWVFDIRDNDNFWCTADIGWITGHTYVVYGPLACGATTLILEGTMSYPDYGRWWRMIEEYRVDKFYTSPT</sequence>
<evidence type="ECO:0000256" key="1">
    <source>
        <dbReference type="ARBA" id="ARBA00022990"/>
    </source>
</evidence>
<dbReference type="Gene3D" id="3.40.50.12780">
    <property type="entry name" value="N-terminal domain of ligase-like"/>
    <property type="match status" value="1"/>
</dbReference>
<dbReference type="PANTHER" id="PTHR24095:SF14">
    <property type="entry name" value="ACETYL-COENZYME A SYNTHETASE 1"/>
    <property type="match status" value="1"/>
</dbReference>
<organism evidence="3 5">
    <name type="scientific">Helicobacter pylori</name>
    <name type="common">Campylobacter pylori</name>
    <dbReference type="NCBI Taxonomy" id="210"/>
    <lineage>
        <taxon>Bacteria</taxon>
        <taxon>Pseudomonadati</taxon>
        <taxon>Campylobacterota</taxon>
        <taxon>Epsilonproteobacteria</taxon>
        <taxon>Campylobacterales</taxon>
        <taxon>Helicobacteraceae</taxon>
        <taxon>Helicobacter</taxon>
    </lineage>
</organism>
<dbReference type="AlphaFoldDB" id="A0A438VFT7"/>
<feature type="non-terminal residue" evidence="3">
    <location>
        <position position="80"/>
    </location>
</feature>
<feature type="domain" description="AMP-dependent synthetase/ligase" evidence="2">
    <location>
        <begin position="9"/>
        <end position="80"/>
    </location>
</feature>
<dbReference type="Proteomes" id="UP000289022">
    <property type="component" value="Unassembled WGS sequence"/>
</dbReference>
<dbReference type="GO" id="GO:0006085">
    <property type="term" value="P:acetyl-CoA biosynthetic process"/>
    <property type="evidence" value="ECO:0007669"/>
    <property type="project" value="TreeGrafter"/>
</dbReference>
<evidence type="ECO:0000313" key="3">
    <source>
        <dbReference type="EMBL" id="RVZ09462.1"/>
    </source>
</evidence>
<dbReference type="InterPro" id="IPR000873">
    <property type="entry name" value="AMP-dep_synth/lig_dom"/>
</dbReference>
<feature type="non-terminal residue" evidence="3">
    <location>
        <position position="1"/>
    </location>
</feature>
<evidence type="ECO:0000313" key="5">
    <source>
        <dbReference type="Proteomes" id="UP000289022"/>
    </source>
</evidence>
<dbReference type="GO" id="GO:0005829">
    <property type="term" value="C:cytosol"/>
    <property type="evidence" value="ECO:0007669"/>
    <property type="project" value="TreeGrafter"/>
</dbReference>
<name>A0A438VFT7_HELPX</name>
<protein>
    <submittedName>
        <fullName evidence="3">Acetyl-coenzyme A synthetase</fullName>
    </submittedName>
</protein>
<dbReference type="GO" id="GO:0003987">
    <property type="term" value="F:acetate-CoA ligase activity"/>
    <property type="evidence" value="ECO:0007669"/>
    <property type="project" value="TreeGrafter"/>
</dbReference>
<dbReference type="InterPro" id="IPR042099">
    <property type="entry name" value="ANL_N_sf"/>
</dbReference>
<accession>A0A438VFT7</accession>
<evidence type="ECO:0000259" key="2">
    <source>
        <dbReference type="Pfam" id="PF00501"/>
    </source>
</evidence>
<dbReference type="Pfam" id="PF00501">
    <property type="entry name" value="AMP-binding"/>
    <property type="match status" value="1"/>
</dbReference>
<evidence type="ECO:0000313" key="4">
    <source>
        <dbReference type="EMBL" id="RVZ09557.1"/>
    </source>
</evidence>
<keyword evidence="1" id="KW-0007">Acetylation</keyword>